<evidence type="ECO:0000256" key="4">
    <source>
        <dbReference type="ARBA" id="ARBA00022737"/>
    </source>
</evidence>
<dbReference type="Pfam" id="PF01657">
    <property type="entry name" value="Stress-antifung"/>
    <property type="match status" value="4"/>
</dbReference>
<comment type="subcellular location">
    <subcellularLocation>
        <location evidence="1">Secreted</location>
    </subcellularLocation>
</comment>
<dbReference type="PANTHER" id="PTHR32411">
    <property type="entry name" value="CYSTEINE-RICH REPEAT SECRETORY PROTEIN 38-RELATED"/>
    <property type="match status" value="1"/>
</dbReference>
<feature type="domain" description="Gnk2-homologous" evidence="6">
    <location>
        <begin position="245"/>
        <end position="344"/>
    </location>
</feature>
<dbReference type="Gene3D" id="3.30.430.20">
    <property type="entry name" value="Gnk2 domain, C-X8-C-X2-C motif"/>
    <property type="match status" value="4"/>
</dbReference>
<dbReference type="InterPro" id="IPR050581">
    <property type="entry name" value="CRR_secretory_protein"/>
</dbReference>
<evidence type="ECO:0000256" key="1">
    <source>
        <dbReference type="ARBA" id="ARBA00004613"/>
    </source>
</evidence>
<feature type="domain" description="Gnk2-homologous" evidence="6">
    <location>
        <begin position="24"/>
        <end position="123"/>
    </location>
</feature>
<protein>
    <recommendedName>
        <fullName evidence="6">Gnk2-homologous domain-containing protein</fullName>
    </recommendedName>
</protein>
<keyword evidence="2" id="KW-0964">Secreted</keyword>
<dbReference type="PANTHER" id="PTHR32411:SF58">
    <property type="entry name" value="GNK2-HOMOLOGOUS DOMAIN-CONTAINING PROTEIN"/>
    <property type="match status" value="1"/>
</dbReference>
<comment type="caution">
    <text evidence="7">The sequence shown here is derived from an EMBL/GenBank/DDBJ whole genome shotgun (WGS) entry which is preliminary data.</text>
</comment>
<evidence type="ECO:0000259" key="6">
    <source>
        <dbReference type="PROSITE" id="PS51473"/>
    </source>
</evidence>
<dbReference type="Proteomes" id="UP000824890">
    <property type="component" value="Unassembled WGS sequence"/>
</dbReference>
<dbReference type="PROSITE" id="PS51473">
    <property type="entry name" value="GNK2"/>
    <property type="match status" value="4"/>
</dbReference>
<dbReference type="CDD" id="cd23509">
    <property type="entry name" value="Gnk2-like"/>
    <property type="match status" value="4"/>
</dbReference>
<feature type="domain" description="Gnk2-homologous" evidence="6">
    <location>
        <begin position="350"/>
        <end position="460"/>
    </location>
</feature>
<gene>
    <name evidence="7" type="ORF">HID58_067310</name>
</gene>
<evidence type="ECO:0000256" key="5">
    <source>
        <dbReference type="ARBA" id="ARBA00038515"/>
    </source>
</evidence>
<reference evidence="7 8" key="1">
    <citation type="submission" date="2021-05" db="EMBL/GenBank/DDBJ databases">
        <title>Genome Assembly of Synthetic Allotetraploid Brassica napus Reveals Homoeologous Exchanges between Subgenomes.</title>
        <authorList>
            <person name="Davis J.T."/>
        </authorList>
    </citation>
    <scope>NUCLEOTIDE SEQUENCE [LARGE SCALE GENOMIC DNA]</scope>
    <source>
        <strain evidence="8">cv. Da-Ae</strain>
        <tissue evidence="7">Seedling</tissue>
    </source>
</reference>
<evidence type="ECO:0000256" key="3">
    <source>
        <dbReference type="ARBA" id="ARBA00022729"/>
    </source>
</evidence>
<proteinExistence type="inferred from homology"/>
<name>A0ABQ7ZI68_BRANA</name>
<dbReference type="EMBL" id="JAGKQM010000015">
    <property type="protein sequence ID" value="KAH0879916.1"/>
    <property type="molecule type" value="Genomic_DNA"/>
</dbReference>
<accession>A0ABQ7ZI68</accession>
<evidence type="ECO:0000313" key="7">
    <source>
        <dbReference type="EMBL" id="KAH0879916.1"/>
    </source>
</evidence>
<evidence type="ECO:0000256" key="2">
    <source>
        <dbReference type="ARBA" id="ARBA00022525"/>
    </source>
</evidence>
<keyword evidence="4" id="KW-0677">Repeat</keyword>
<feature type="domain" description="Gnk2-homologous" evidence="6">
    <location>
        <begin position="129"/>
        <end position="241"/>
    </location>
</feature>
<organism evidence="7 8">
    <name type="scientific">Brassica napus</name>
    <name type="common">Rape</name>
    <dbReference type="NCBI Taxonomy" id="3708"/>
    <lineage>
        <taxon>Eukaryota</taxon>
        <taxon>Viridiplantae</taxon>
        <taxon>Streptophyta</taxon>
        <taxon>Embryophyta</taxon>
        <taxon>Tracheophyta</taxon>
        <taxon>Spermatophyta</taxon>
        <taxon>Magnoliopsida</taxon>
        <taxon>eudicotyledons</taxon>
        <taxon>Gunneridae</taxon>
        <taxon>Pentapetalae</taxon>
        <taxon>rosids</taxon>
        <taxon>malvids</taxon>
        <taxon>Brassicales</taxon>
        <taxon>Brassicaceae</taxon>
        <taxon>Brassiceae</taxon>
        <taxon>Brassica</taxon>
    </lineage>
</organism>
<comment type="similarity">
    <text evidence="5">Belongs to the cysteine-rich repeat secretory protein family.</text>
</comment>
<dbReference type="InterPro" id="IPR038408">
    <property type="entry name" value="GNK2_sf"/>
</dbReference>
<evidence type="ECO:0000313" key="8">
    <source>
        <dbReference type="Proteomes" id="UP000824890"/>
    </source>
</evidence>
<dbReference type="InterPro" id="IPR002902">
    <property type="entry name" value="GNK2"/>
</dbReference>
<sequence>MRHFDPCLCHATSPYKQRIALKHDQCVSQPQMFGKYKPGSEYEKQLKLTIKNFYSDSGNKEGFTLLGSDGFSAILQCRGDSYGSKCRDCYATAVAALHRRCPWYKAKIIWYDQCLLSFDTKYSTGQIDYDNNFCMSNAKKLGGDKLAFIRTWNIFMDNLTTLAIRVDNNDTKTSPFYAVGETKFKGDMMYGMVQCTKDIPEKACEECLVFNSIHFQFCLNDKRGARFMCRSCTFSELSLNTTNAYLNHKCLVSQGKYKPGSDYEKLFRKIIQMFYKGSIEKTGYDLLGSDTLSAILQCRGDSYGPKCRDCFVTSLAVLRRKCPWSKGRIIWYDECLLAISATYATGKIDYDNIFCMSNAKKLGDKLGFGDVWNNLMDNLTTLAISRVNYTEPTALYSVGETRFKGDTVYGMVQCTKDLSPEACEECLVFNSLHFQDCLNDKRGARFVGPSCTFRFEFYPFIAVRNFKELNK</sequence>
<keyword evidence="8" id="KW-1185">Reference proteome</keyword>
<keyword evidence="3" id="KW-0732">Signal</keyword>